<gene>
    <name evidence="2" type="ORF">SAMN04489812_4466</name>
</gene>
<dbReference type="GO" id="GO:0005829">
    <property type="term" value="C:cytosol"/>
    <property type="evidence" value="ECO:0007669"/>
    <property type="project" value="TreeGrafter"/>
</dbReference>
<comment type="similarity">
    <text evidence="1">Belongs to the RutC family.</text>
</comment>
<dbReference type="GO" id="GO:0019239">
    <property type="term" value="F:deaminase activity"/>
    <property type="evidence" value="ECO:0007669"/>
    <property type="project" value="TreeGrafter"/>
</dbReference>
<evidence type="ECO:0000313" key="3">
    <source>
        <dbReference type="Proteomes" id="UP000199103"/>
    </source>
</evidence>
<dbReference type="STRING" id="630515.SAMN04489812_4466"/>
<dbReference type="InterPro" id="IPR035959">
    <property type="entry name" value="RutC-like_sf"/>
</dbReference>
<evidence type="ECO:0000256" key="1">
    <source>
        <dbReference type="ARBA" id="ARBA00010552"/>
    </source>
</evidence>
<sequence>MIEPTMINTTDAAQPGASYSQAYDLGNLVITAGQIGATPNGRLGTTLQQQVELGIDNLEAVLRAAGSTLDQVVKTTCFLADVADFAEFDRLYRARFGDRLPARSTIGASFGNPEILVEIEAIATK</sequence>
<evidence type="ECO:0000313" key="2">
    <source>
        <dbReference type="EMBL" id="SDT18164.1"/>
    </source>
</evidence>
<dbReference type="CDD" id="cd00448">
    <property type="entry name" value="YjgF_YER057c_UK114_family"/>
    <property type="match status" value="1"/>
</dbReference>
<dbReference type="FunFam" id="3.30.1330.40:FF:000001">
    <property type="entry name" value="L-PSP family endoribonuclease"/>
    <property type="match status" value="1"/>
</dbReference>
<dbReference type="PANTHER" id="PTHR11803">
    <property type="entry name" value="2-IMINOBUTANOATE/2-IMINOPROPANOATE DEAMINASE RIDA"/>
    <property type="match status" value="1"/>
</dbReference>
<keyword evidence="3" id="KW-1185">Reference proteome</keyword>
<protein>
    <submittedName>
        <fullName evidence="2">2-iminobutanoate/2-iminopropanoate deaminase</fullName>
    </submittedName>
</protein>
<dbReference type="Pfam" id="PF01042">
    <property type="entry name" value="Ribonuc_L-PSP"/>
    <property type="match status" value="1"/>
</dbReference>
<dbReference type="RefSeq" id="WP_197679813.1">
    <property type="nucleotide sequence ID" value="NZ_LT629772.1"/>
</dbReference>
<dbReference type="EMBL" id="LT629772">
    <property type="protein sequence ID" value="SDT18164.1"/>
    <property type="molecule type" value="Genomic_DNA"/>
</dbReference>
<reference evidence="2 3" key="1">
    <citation type="submission" date="2016-10" db="EMBL/GenBank/DDBJ databases">
        <authorList>
            <person name="de Groot N.N."/>
        </authorList>
    </citation>
    <scope>NUCLEOTIDE SEQUENCE [LARGE SCALE GENOMIC DNA]</scope>
    <source>
        <strain evidence="2 3">DSM 21800</strain>
    </source>
</reference>
<dbReference type="SUPFAM" id="SSF55298">
    <property type="entry name" value="YjgF-like"/>
    <property type="match status" value="1"/>
</dbReference>
<name>A0A1H1Y9X3_9ACTN</name>
<accession>A0A1H1Y9X3</accession>
<organism evidence="2 3">
    <name type="scientific">Microlunatus soli</name>
    <dbReference type="NCBI Taxonomy" id="630515"/>
    <lineage>
        <taxon>Bacteria</taxon>
        <taxon>Bacillati</taxon>
        <taxon>Actinomycetota</taxon>
        <taxon>Actinomycetes</taxon>
        <taxon>Propionibacteriales</taxon>
        <taxon>Propionibacteriaceae</taxon>
        <taxon>Microlunatus</taxon>
    </lineage>
</organism>
<dbReference type="InterPro" id="IPR006175">
    <property type="entry name" value="YjgF/YER057c/UK114"/>
</dbReference>
<dbReference type="Gene3D" id="3.30.1330.40">
    <property type="entry name" value="RutC-like"/>
    <property type="match status" value="1"/>
</dbReference>
<dbReference type="PANTHER" id="PTHR11803:SF39">
    <property type="entry name" value="2-IMINOBUTANOATE_2-IMINOPROPANOATE DEAMINASE"/>
    <property type="match status" value="1"/>
</dbReference>
<dbReference type="Proteomes" id="UP000199103">
    <property type="component" value="Chromosome I"/>
</dbReference>
<proteinExistence type="inferred from homology"/>
<dbReference type="AlphaFoldDB" id="A0A1H1Y9X3"/>